<proteinExistence type="predicted"/>
<accession>N6Y5J7</accession>
<protein>
    <submittedName>
        <fullName evidence="6">Sulfide dehydrogenase, flavoprtein subunit</fullName>
    </submittedName>
</protein>
<organism evidence="6 7">
    <name type="scientific">Thauera linaloolentis (strain DSM 12138 / JCM 21573 / CCUG 41526 / CIP 105981 / IAM 15112 / NBRC 102519 / 47Lol)</name>
    <dbReference type="NCBI Taxonomy" id="1123367"/>
    <lineage>
        <taxon>Bacteria</taxon>
        <taxon>Pseudomonadati</taxon>
        <taxon>Pseudomonadota</taxon>
        <taxon>Betaproteobacteria</taxon>
        <taxon>Rhodocyclales</taxon>
        <taxon>Zoogloeaceae</taxon>
        <taxon>Thauera</taxon>
    </lineage>
</organism>
<dbReference type="STRING" id="1123367.GCA_000621305_03028"/>
<dbReference type="SUPFAM" id="SSF51905">
    <property type="entry name" value="FAD/NAD(P)-binding domain"/>
    <property type="match status" value="2"/>
</dbReference>
<dbReference type="GO" id="GO:0050660">
    <property type="term" value="F:flavin adenine dinucleotide binding"/>
    <property type="evidence" value="ECO:0007669"/>
    <property type="project" value="InterPro"/>
</dbReference>
<dbReference type="InterPro" id="IPR036188">
    <property type="entry name" value="FAD/NAD-bd_sf"/>
</dbReference>
<dbReference type="InterPro" id="IPR006311">
    <property type="entry name" value="TAT_signal"/>
</dbReference>
<keyword evidence="2" id="KW-0274">FAD</keyword>
<evidence type="ECO:0000259" key="4">
    <source>
        <dbReference type="Pfam" id="PF09242"/>
    </source>
</evidence>
<dbReference type="InterPro" id="IPR052541">
    <property type="entry name" value="SQRD"/>
</dbReference>
<dbReference type="SUPFAM" id="SSF55424">
    <property type="entry name" value="FAD/NAD-linked reductases, dimerisation (C-terminal) domain"/>
    <property type="match status" value="1"/>
</dbReference>
<dbReference type="PROSITE" id="PS51318">
    <property type="entry name" value="TAT"/>
    <property type="match status" value="1"/>
</dbReference>
<reference evidence="6 7" key="1">
    <citation type="submission" date="2012-09" db="EMBL/GenBank/DDBJ databases">
        <title>Draft Genome Sequences of 6 Strains from Genus Thauera.</title>
        <authorList>
            <person name="Liu B."/>
            <person name="Shapleigh J.P."/>
            <person name="Frostegard A.H."/>
        </authorList>
    </citation>
    <scope>NUCLEOTIDE SEQUENCE [LARGE SCALE GENOMIC DNA]</scope>
    <source>
        <strain evidence="7">47Lol / DSM 12138</strain>
    </source>
</reference>
<evidence type="ECO:0000259" key="3">
    <source>
        <dbReference type="Pfam" id="PF07992"/>
    </source>
</evidence>
<dbReference type="InterPro" id="IPR019546">
    <property type="entry name" value="TAT_signal_bac_arc"/>
</dbReference>
<dbReference type="Pfam" id="PF21706">
    <property type="entry name" value="FCSD_central"/>
    <property type="match status" value="1"/>
</dbReference>
<dbReference type="Gene3D" id="3.90.760.10">
    <property type="entry name" value="Flavocytochrome c sulphide dehydrogenase, flavin-binding domain"/>
    <property type="match status" value="1"/>
</dbReference>
<dbReference type="EMBL" id="AMXE01000014">
    <property type="protein sequence ID" value="ENO89466.1"/>
    <property type="molecule type" value="Genomic_DNA"/>
</dbReference>
<dbReference type="Gene3D" id="3.50.50.60">
    <property type="entry name" value="FAD/NAD(P)-binding domain"/>
    <property type="match status" value="2"/>
</dbReference>
<keyword evidence="7" id="KW-1185">Reference proteome</keyword>
<feature type="domain" description="FAD/NAD(P)-binding" evidence="3">
    <location>
        <begin position="37"/>
        <end position="141"/>
    </location>
</feature>
<dbReference type="OrthoDB" id="9802771at2"/>
<evidence type="ECO:0000313" key="6">
    <source>
        <dbReference type="EMBL" id="ENO89466.1"/>
    </source>
</evidence>
<dbReference type="eggNOG" id="COG0446">
    <property type="taxonomic scope" value="Bacteria"/>
</dbReference>
<sequence length="425" mass="45104">MFTRRDFLKSAGIAAAGGTMLGGLSACTTTGSASRGHVVIVGGGYGGATTAKYLRMWSKGTVDVTLIERNPAFISCPISNLVIGGIKQMEDITVGYDGLKSKWGVRLITDEVTAVDTAKRTVATARNGTLDYDRLVLSPGIDFIPDAVAGLDGNQERIPHAWKAGPQTVLLRRQLQDMADGGVFALHVPKAPYRCPPGPYERACVVADYLRRAKPRSKVLVLDANAEIQSKKALFTKAFESYGSLIEYVPNSELRGVDVATLTAELEFDSVKADVLNVIPPMRAGSIAIEAGLPLINGRWVDIDWLTMGAKGVPGVHVLGDALFPAPTMPKSGHMANQHGKVAAAAILNLFEGIAPNPAPVVMNTCYSFVDGTNVIHVASVHQYDAEKRQPMPVQGAGGVSAAASEIEGKAALAWARNIWADMLA</sequence>
<evidence type="ECO:0000259" key="5">
    <source>
        <dbReference type="Pfam" id="PF21706"/>
    </source>
</evidence>
<dbReference type="PANTHER" id="PTHR43755">
    <property type="match status" value="1"/>
</dbReference>
<dbReference type="InterPro" id="IPR037092">
    <property type="entry name" value="FlavoCytC_S_DH_flav-bd_sf"/>
</dbReference>
<dbReference type="Pfam" id="PF09242">
    <property type="entry name" value="FCSD-flav_bind"/>
    <property type="match status" value="1"/>
</dbReference>
<dbReference type="PANTHER" id="PTHR43755:SF1">
    <property type="entry name" value="FAD-DEPENDENT PYRIDINE NUCLEOTIDE-DISULPHIDE OXIDOREDUCTASE"/>
    <property type="match status" value="1"/>
</dbReference>
<evidence type="ECO:0000313" key="7">
    <source>
        <dbReference type="Proteomes" id="UP000013232"/>
    </source>
</evidence>
<gene>
    <name evidence="6" type="ORF">C666_06085</name>
</gene>
<dbReference type="Pfam" id="PF07992">
    <property type="entry name" value="Pyr_redox_2"/>
    <property type="match status" value="1"/>
</dbReference>
<dbReference type="NCBIfam" id="TIGR01409">
    <property type="entry name" value="TAT_signal_seq"/>
    <property type="match status" value="1"/>
</dbReference>
<dbReference type="InterPro" id="IPR015323">
    <property type="entry name" value="FlavoCytC_S_DH_flav-bd"/>
</dbReference>
<keyword evidence="1" id="KW-0285">Flavoprotein</keyword>
<dbReference type="InterPro" id="IPR016156">
    <property type="entry name" value="FAD/NAD-linked_Rdtase_dimer_sf"/>
</dbReference>
<dbReference type="RefSeq" id="WP_004335506.1">
    <property type="nucleotide sequence ID" value="NZ_AMXE01000014.1"/>
</dbReference>
<feature type="domain" description="Sulfide dehydrogenase [flavocytochrome c] flavoprotein chain central" evidence="5">
    <location>
        <begin position="168"/>
        <end position="280"/>
    </location>
</feature>
<evidence type="ECO:0000256" key="2">
    <source>
        <dbReference type="ARBA" id="ARBA00022827"/>
    </source>
</evidence>
<comment type="caution">
    <text evidence="6">The sequence shown here is derived from an EMBL/GenBank/DDBJ whole genome shotgun (WGS) entry which is preliminary data.</text>
</comment>
<feature type="domain" description="Flavocytochrome c sulphide dehydrogenase flavin-binding" evidence="4">
    <location>
        <begin position="358"/>
        <end position="424"/>
    </location>
</feature>
<name>N6Y5J7_THAL4</name>
<dbReference type="InterPro" id="IPR049386">
    <property type="entry name" value="FCSD_central"/>
</dbReference>
<dbReference type="InterPro" id="IPR023753">
    <property type="entry name" value="FAD/NAD-binding_dom"/>
</dbReference>
<evidence type="ECO:0000256" key="1">
    <source>
        <dbReference type="ARBA" id="ARBA00022630"/>
    </source>
</evidence>
<dbReference type="Proteomes" id="UP000013232">
    <property type="component" value="Unassembled WGS sequence"/>
</dbReference>
<dbReference type="PROSITE" id="PS51257">
    <property type="entry name" value="PROKAR_LIPOPROTEIN"/>
    <property type="match status" value="1"/>
</dbReference>
<dbReference type="GO" id="GO:0016491">
    <property type="term" value="F:oxidoreductase activity"/>
    <property type="evidence" value="ECO:0007669"/>
    <property type="project" value="InterPro"/>
</dbReference>
<dbReference type="AlphaFoldDB" id="N6Y5J7"/>